<reference evidence="1 2" key="1">
    <citation type="submission" date="2018-06" db="EMBL/GenBank/DDBJ databases">
        <authorList>
            <consortium name="Pathogen Informatics"/>
            <person name="Doyle S."/>
        </authorList>
    </citation>
    <scope>NUCLEOTIDE SEQUENCE [LARGE SCALE GENOMIC DNA]</scope>
    <source>
        <strain evidence="1 2">NCTC12157</strain>
    </source>
</reference>
<protein>
    <submittedName>
        <fullName evidence="1">Uncharacterized protein conserved in bacteria</fullName>
    </submittedName>
</protein>
<name>A0A377NCI6_9GAMM</name>
<evidence type="ECO:0000313" key="1">
    <source>
        <dbReference type="EMBL" id="STQ44484.1"/>
    </source>
</evidence>
<gene>
    <name evidence="1" type="ORF">NCTC12157_02206</name>
</gene>
<organism evidence="1 2">
    <name type="scientific">Ewingella americana</name>
    <dbReference type="NCBI Taxonomy" id="41202"/>
    <lineage>
        <taxon>Bacteria</taxon>
        <taxon>Pseudomonadati</taxon>
        <taxon>Pseudomonadota</taxon>
        <taxon>Gammaproteobacteria</taxon>
        <taxon>Enterobacterales</taxon>
        <taxon>Yersiniaceae</taxon>
        <taxon>Ewingella</taxon>
    </lineage>
</organism>
<proteinExistence type="predicted"/>
<dbReference type="Proteomes" id="UP000254304">
    <property type="component" value="Unassembled WGS sequence"/>
</dbReference>
<evidence type="ECO:0000313" key="2">
    <source>
        <dbReference type="Proteomes" id="UP000254304"/>
    </source>
</evidence>
<dbReference type="AlphaFoldDB" id="A0A377NCI6"/>
<accession>A0A377NCI6</accession>
<dbReference type="EMBL" id="UGGO01000001">
    <property type="protein sequence ID" value="STQ44484.1"/>
    <property type="molecule type" value="Genomic_DNA"/>
</dbReference>
<sequence>MTEGAVYQLADMKQWQEEKNDLLTQLPVAGWQTTLASAGSKGQFTTSLKVSPIIPRRTPAASRGFMPNG</sequence>